<organism evidence="3 4">
    <name type="scientific">Thermosulfurimonas marina</name>
    <dbReference type="NCBI Taxonomy" id="2047767"/>
    <lineage>
        <taxon>Bacteria</taxon>
        <taxon>Pseudomonadati</taxon>
        <taxon>Thermodesulfobacteriota</taxon>
        <taxon>Thermodesulfobacteria</taxon>
        <taxon>Thermodesulfobacteriales</taxon>
        <taxon>Thermodesulfobacteriaceae</taxon>
        <taxon>Thermosulfurimonas</taxon>
    </lineage>
</organism>
<name>A0A6H1WRF8_9BACT</name>
<dbReference type="InterPro" id="IPR010992">
    <property type="entry name" value="IHF-like_DNA-bd_dom_sf"/>
</dbReference>
<dbReference type="InterPro" id="IPR000119">
    <property type="entry name" value="Hist_DNA-bd"/>
</dbReference>
<keyword evidence="2 3" id="KW-0238">DNA-binding</keyword>
<gene>
    <name evidence="3" type="ORF">FVE67_02865</name>
</gene>
<dbReference type="Pfam" id="PF00216">
    <property type="entry name" value="Bac_DNA_binding"/>
    <property type="match status" value="1"/>
</dbReference>
<dbReference type="GO" id="GO:0030527">
    <property type="term" value="F:structural constituent of chromatin"/>
    <property type="evidence" value="ECO:0007669"/>
    <property type="project" value="InterPro"/>
</dbReference>
<keyword evidence="4" id="KW-1185">Reference proteome</keyword>
<proteinExistence type="inferred from homology"/>
<dbReference type="EMBL" id="CP042909">
    <property type="protein sequence ID" value="QJA05805.1"/>
    <property type="molecule type" value="Genomic_DNA"/>
</dbReference>
<dbReference type="Proteomes" id="UP000501253">
    <property type="component" value="Chromosome"/>
</dbReference>
<evidence type="ECO:0000256" key="2">
    <source>
        <dbReference type="ARBA" id="ARBA00023125"/>
    </source>
</evidence>
<reference evidence="3 4" key="1">
    <citation type="submission" date="2019-08" db="EMBL/GenBank/DDBJ databases">
        <title>Complete genome sequence of Thermosulfurimonas marina SU872T, an anaerobic thermophilic chemolithoautotrophic bacterium isolated from a shallow marine hydrothermal vent.</title>
        <authorList>
            <person name="Allioux M."/>
            <person name="Jebbar M."/>
            <person name="Slobodkina G."/>
            <person name="Slobodkin A."/>
            <person name="Moalic Y."/>
            <person name="Frolova A."/>
            <person name="Shao Z."/>
            <person name="Alain K."/>
        </authorList>
    </citation>
    <scope>NUCLEOTIDE SEQUENCE [LARGE SCALE GENOMIC DNA]</scope>
    <source>
        <strain evidence="3 4">SU872</strain>
    </source>
</reference>
<evidence type="ECO:0000313" key="3">
    <source>
        <dbReference type="EMBL" id="QJA05805.1"/>
    </source>
</evidence>
<accession>A0A6H1WRF8</accession>
<evidence type="ECO:0000256" key="1">
    <source>
        <dbReference type="ARBA" id="ARBA00010529"/>
    </source>
</evidence>
<evidence type="ECO:0000313" key="4">
    <source>
        <dbReference type="Proteomes" id="UP000501253"/>
    </source>
</evidence>
<dbReference type="KEGG" id="tmai:FVE67_02865"/>
<protein>
    <submittedName>
        <fullName evidence="3">HU family DNA-binding protein</fullName>
    </submittedName>
</protein>
<comment type="similarity">
    <text evidence="1">Belongs to the bacterial histone-like protein family.</text>
</comment>
<dbReference type="GO" id="GO:0003677">
    <property type="term" value="F:DNA binding"/>
    <property type="evidence" value="ECO:0007669"/>
    <property type="project" value="UniProtKB-KW"/>
</dbReference>
<dbReference type="Gene3D" id="4.10.520.10">
    <property type="entry name" value="IHF-like DNA-binding proteins"/>
    <property type="match status" value="1"/>
</dbReference>
<dbReference type="AlphaFoldDB" id="A0A6H1WRF8"/>
<dbReference type="SUPFAM" id="SSF47729">
    <property type="entry name" value="IHF-like DNA-binding proteins"/>
    <property type="match status" value="1"/>
</dbReference>
<sequence>MRKRKLSRRSPLFSPGPFTFLKNLFLFRRSGKLSKDTLKGFESLAEALSERLGVSRRKARLFLRALAEELQRALEEEGVVHLGSWGRFRVFRGKKGVRVVFRPGKPLREAFQQVR</sequence>